<dbReference type="SUPFAM" id="SSF56349">
    <property type="entry name" value="DNA breaking-rejoining enzymes"/>
    <property type="match status" value="1"/>
</dbReference>
<name>A0A367F7D1_9ACTN</name>
<dbReference type="GO" id="GO:0003677">
    <property type="term" value="F:DNA binding"/>
    <property type="evidence" value="ECO:0007669"/>
    <property type="project" value="InterPro"/>
</dbReference>
<dbReference type="OrthoDB" id="9778962at2"/>
<dbReference type="Pfam" id="PF01028">
    <property type="entry name" value="Topoisom_I"/>
    <property type="match status" value="1"/>
</dbReference>
<dbReference type="Gene3D" id="3.90.15.10">
    <property type="entry name" value="Topoisomerase I, Chain A, domain 3"/>
    <property type="match status" value="1"/>
</dbReference>
<dbReference type="InterPro" id="IPR014711">
    <property type="entry name" value="TopoI_cat_a-hlx-sub_euk"/>
</dbReference>
<dbReference type="InterPro" id="IPR013500">
    <property type="entry name" value="TopoI_cat_euk"/>
</dbReference>
<sequence length="136" mass="15231">MARRLPAFRDRVAKDLEGRRLTRERVLAAAARMLDIGFFRVGGEEYDSYGLATLRMEHVRCEKGMVSCVYPAKGGKIREVEIIDADVCRVITALHRTGEEGDLLRYTDGSDSHGGVERAVIALLRRTPPSTERETP</sequence>
<evidence type="ECO:0000259" key="1">
    <source>
        <dbReference type="Pfam" id="PF01028"/>
    </source>
</evidence>
<organism evidence="2 3">
    <name type="scientific">Sphaerisporangium album</name>
    <dbReference type="NCBI Taxonomy" id="509200"/>
    <lineage>
        <taxon>Bacteria</taxon>
        <taxon>Bacillati</taxon>
        <taxon>Actinomycetota</taxon>
        <taxon>Actinomycetes</taxon>
        <taxon>Streptosporangiales</taxon>
        <taxon>Streptosporangiaceae</taxon>
        <taxon>Sphaerisporangium</taxon>
    </lineage>
</organism>
<dbReference type="EMBL" id="QOIL01000020">
    <property type="protein sequence ID" value="RCG26278.1"/>
    <property type="molecule type" value="Genomic_DNA"/>
</dbReference>
<keyword evidence="3" id="KW-1185">Reference proteome</keyword>
<dbReference type="InterPro" id="IPR011010">
    <property type="entry name" value="DNA_brk_join_enz"/>
</dbReference>
<feature type="domain" description="DNA topoisomerase I catalytic core eukaryotic-type" evidence="1">
    <location>
        <begin position="5"/>
        <end position="67"/>
    </location>
</feature>
<accession>A0A367F7D1</accession>
<dbReference type="Proteomes" id="UP000253094">
    <property type="component" value="Unassembled WGS sequence"/>
</dbReference>
<evidence type="ECO:0000313" key="3">
    <source>
        <dbReference type="Proteomes" id="UP000253094"/>
    </source>
</evidence>
<gene>
    <name evidence="2" type="ORF">DQ384_30150</name>
</gene>
<protein>
    <recommendedName>
        <fullName evidence="1">DNA topoisomerase I catalytic core eukaryotic-type domain-containing protein</fullName>
    </recommendedName>
</protein>
<dbReference type="AlphaFoldDB" id="A0A367F7D1"/>
<reference evidence="2 3" key="1">
    <citation type="submission" date="2018-06" db="EMBL/GenBank/DDBJ databases">
        <title>Sphaerisporangium craniellae sp. nov., isolated from a marine sponge in the South China Sea.</title>
        <authorList>
            <person name="Li L."/>
        </authorList>
    </citation>
    <scope>NUCLEOTIDE SEQUENCE [LARGE SCALE GENOMIC DNA]</scope>
    <source>
        <strain evidence="2 3">CCTCC AA 208026</strain>
    </source>
</reference>
<dbReference type="GO" id="GO:0006265">
    <property type="term" value="P:DNA topological change"/>
    <property type="evidence" value="ECO:0007669"/>
    <property type="project" value="InterPro"/>
</dbReference>
<evidence type="ECO:0000313" key="2">
    <source>
        <dbReference type="EMBL" id="RCG26278.1"/>
    </source>
</evidence>
<comment type="caution">
    <text evidence="2">The sequence shown here is derived from an EMBL/GenBank/DDBJ whole genome shotgun (WGS) entry which is preliminary data.</text>
</comment>
<dbReference type="GO" id="GO:0003917">
    <property type="term" value="F:DNA topoisomerase type I (single strand cut, ATP-independent) activity"/>
    <property type="evidence" value="ECO:0007669"/>
    <property type="project" value="InterPro"/>
</dbReference>
<proteinExistence type="predicted"/>